<comment type="caution">
    <text evidence="2">The sequence shown here is derived from an EMBL/GenBank/DDBJ whole genome shotgun (WGS) entry which is preliminary data.</text>
</comment>
<dbReference type="AlphaFoldDB" id="A0A8H3M8E0"/>
<keyword evidence="1" id="KW-0472">Membrane</keyword>
<feature type="transmembrane region" description="Helical" evidence="1">
    <location>
        <begin position="823"/>
        <end position="842"/>
    </location>
</feature>
<keyword evidence="1" id="KW-1133">Transmembrane helix</keyword>
<proteinExistence type="predicted"/>
<feature type="transmembrane region" description="Helical" evidence="1">
    <location>
        <begin position="654"/>
        <end position="671"/>
    </location>
</feature>
<gene>
    <name evidence="2" type="ORF">RCL2_002749400</name>
</gene>
<accession>A0A8H3M8E0</accession>
<feature type="transmembrane region" description="Helical" evidence="1">
    <location>
        <begin position="710"/>
        <end position="732"/>
    </location>
</feature>
<feature type="transmembrane region" description="Helical" evidence="1">
    <location>
        <begin position="12"/>
        <end position="30"/>
    </location>
</feature>
<sequence>MQILLGNSMKPIFLLIIAIILYSYTSYTTAQVRVLSHNEEIDYNGVLPRVWDSQAYDDGTMIIRIIRKNATSSFNNYLCFYETLSLRIINLDGTATEKDLNLDVQAFNYCVFQTTPGSFLEFMKYYLFRKNQLFITYYNATDLNNPLSYVEWGMVVDYDGNVLNRSPIGLPFIDNELRLAVPSAIIQLNINREKGFMRVIKNQNNNIDWKQFRIEPNGTITKLTFGKIDFYFGSSIPFVPINTVGEDYAIAFGNNTRDPNVTNPLLPRSQLFILPIGYNQNSSLPLLLYQTTAPNLVLNSLFCDVASDGIGQTCILTALQGDTTGNVPSKRYFIKINFLPYGSVSSLQVTDSLLPVVTENNSWIIDNLILGGYLLTTIRPSGPNQFSCYGFIFDENISNPINWGFPEPVPIGIKGVYQILNNNTLLVSQLETAISIELSDGKLSIYQLTDQPYLRQHIFKSSCTISNDGRTVNAKLLDSTFSVSNGIYYVTMDSNFVVNEAYKQPILGIKDNVWRFNIEQKKAPYAPSMNGLFRLTPDGTSYFDSLSPKQRSDFFNTLLNDISNAVPVSPSRLTSNNKTQLDLSVNKKQYLISIGVKETSADDLSVAAIVSNLDTLVKNKDQTPISNGPVSQYLDETYGFVPAPNLWEKYKNELLDVFLISGLLIGLFLFARYKNKTGNNIAILQLGLIISDLVLDIAFVTSSAKEVSVLYIPSVVFVAIPIGINIILAFYIIAQENKEEKFYKWFMDHRKVASVFTVLAGADIEVLNVLHSKLAGFSFFNAPFSDKAKSRIFWGACLNILTEDISQVIIQILYKHYTISYDIIPLLALIFSIVNLTINIIGKLYQTVIHLRISNVSNDGDTSD</sequence>
<organism evidence="2 3">
    <name type="scientific">Rhizophagus clarus</name>
    <dbReference type="NCBI Taxonomy" id="94130"/>
    <lineage>
        <taxon>Eukaryota</taxon>
        <taxon>Fungi</taxon>
        <taxon>Fungi incertae sedis</taxon>
        <taxon>Mucoromycota</taxon>
        <taxon>Glomeromycotina</taxon>
        <taxon>Glomeromycetes</taxon>
        <taxon>Glomerales</taxon>
        <taxon>Glomeraceae</taxon>
        <taxon>Rhizophagus</taxon>
    </lineage>
</organism>
<keyword evidence="1" id="KW-0812">Transmembrane</keyword>
<feature type="transmembrane region" description="Helical" evidence="1">
    <location>
        <begin position="683"/>
        <end position="704"/>
    </location>
</feature>
<dbReference type="Proteomes" id="UP000615446">
    <property type="component" value="Unassembled WGS sequence"/>
</dbReference>
<dbReference type="EMBL" id="BLAL01000297">
    <property type="protein sequence ID" value="GET01065.1"/>
    <property type="molecule type" value="Genomic_DNA"/>
</dbReference>
<feature type="transmembrane region" description="Helical" evidence="1">
    <location>
        <begin position="752"/>
        <end position="770"/>
    </location>
</feature>
<name>A0A8H3M8E0_9GLOM</name>
<evidence type="ECO:0000313" key="2">
    <source>
        <dbReference type="EMBL" id="GET01065.1"/>
    </source>
</evidence>
<dbReference type="OrthoDB" id="2420894at2759"/>
<evidence type="ECO:0000256" key="1">
    <source>
        <dbReference type="SAM" id="Phobius"/>
    </source>
</evidence>
<reference evidence="2" key="1">
    <citation type="submission" date="2019-10" db="EMBL/GenBank/DDBJ databases">
        <title>Conservation and host-specific expression of non-tandemly repeated heterogenous ribosome RNA gene in arbuscular mycorrhizal fungi.</title>
        <authorList>
            <person name="Maeda T."/>
            <person name="Kobayashi Y."/>
            <person name="Nakagawa T."/>
            <person name="Ezawa T."/>
            <person name="Yamaguchi K."/>
            <person name="Bino T."/>
            <person name="Nishimoto Y."/>
            <person name="Shigenobu S."/>
            <person name="Kawaguchi M."/>
        </authorList>
    </citation>
    <scope>NUCLEOTIDE SEQUENCE</scope>
    <source>
        <strain evidence="2">HR1</strain>
    </source>
</reference>
<evidence type="ECO:0000313" key="3">
    <source>
        <dbReference type="Proteomes" id="UP000615446"/>
    </source>
</evidence>
<protein>
    <submittedName>
        <fullName evidence="2">Uncharacterized protein</fullName>
    </submittedName>
</protein>